<keyword evidence="6" id="KW-1185">Reference proteome</keyword>
<dbReference type="AlphaFoldDB" id="A0A9X1SGW5"/>
<feature type="transmembrane region" description="Helical" evidence="2">
    <location>
        <begin position="166"/>
        <end position="188"/>
    </location>
</feature>
<keyword evidence="2" id="KW-1133">Transmembrane helix</keyword>
<reference evidence="5" key="1">
    <citation type="submission" date="2021-10" db="EMBL/GenBank/DDBJ databases">
        <title>Novel species in genus Arthrobacter.</title>
        <authorList>
            <person name="Liu Y."/>
        </authorList>
    </citation>
    <scope>NUCLEOTIDE SEQUENCE</scope>
    <source>
        <strain evidence="5">Zg-Y453</strain>
    </source>
</reference>
<dbReference type="Proteomes" id="UP001139158">
    <property type="component" value="Unassembled WGS sequence"/>
</dbReference>
<dbReference type="InterPro" id="IPR033435">
    <property type="entry name" value="DUF5129"/>
</dbReference>
<evidence type="ECO:0000313" key="6">
    <source>
        <dbReference type="Proteomes" id="UP001139158"/>
    </source>
</evidence>
<accession>A0A9X1SGW5</accession>
<keyword evidence="2" id="KW-0472">Membrane</keyword>
<feature type="compositionally biased region" description="Low complexity" evidence="1">
    <location>
        <begin position="447"/>
        <end position="462"/>
    </location>
</feature>
<dbReference type="RefSeq" id="WP_227897823.1">
    <property type="nucleotide sequence ID" value="NZ_CP099467.1"/>
</dbReference>
<evidence type="ECO:0000313" key="5">
    <source>
        <dbReference type="EMBL" id="MCC3299804.1"/>
    </source>
</evidence>
<organism evidence="5 6">
    <name type="scientific">Arthrobacter caoxuetaonis</name>
    <dbReference type="NCBI Taxonomy" id="2886935"/>
    <lineage>
        <taxon>Bacteria</taxon>
        <taxon>Bacillati</taxon>
        <taxon>Actinomycetota</taxon>
        <taxon>Actinomycetes</taxon>
        <taxon>Micrococcales</taxon>
        <taxon>Micrococcaceae</taxon>
        <taxon>Arthrobacter</taxon>
    </lineage>
</organism>
<comment type="caution">
    <text evidence="5">The sequence shown here is derived from an EMBL/GenBank/DDBJ whole genome shotgun (WGS) entry which is preliminary data.</text>
</comment>
<evidence type="ECO:0000256" key="2">
    <source>
        <dbReference type="SAM" id="Phobius"/>
    </source>
</evidence>
<feature type="chain" id="PRO_5040829541" evidence="3">
    <location>
        <begin position="22"/>
        <end position="478"/>
    </location>
</feature>
<keyword evidence="3" id="KW-0732">Signal</keyword>
<evidence type="ECO:0000256" key="1">
    <source>
        <dbReference type="SAM" id="MobiDB-lite"/>
    </source>
</evidence>
<feature type="region of interest" description="Disordered" evidence="1">
    <location>
        <begin position="442"/>
        <end position="478"/>
    </location>
</feature>
<name>A0A9X1SGW5_9MICC</name>
<protein>
    <submittedName>
        <fullName evidence="5">DUF5129 domain-containing protein</fullName>
    </submittedName>
</protein>
<evidence type="ECO:0000256" key="3">
    <source>
        <dbReference type="SAM" id="SignalP"/>
    </source>
</evidence>
<dbReference type="Pfam" id="PF17173">
    <property type="entry name" value="DUF5129"/>
    <property type="match status" value="1"/>
</dbReference>
<evidence type="ECO:0000259" key="4">
    <source>
        <dbReference type="Pfam" id="PF17173"/>
    </source>
</evidence>
<gene>
    <name evidence="5" type="ORF">LJ757_18760</name>
</gene>
<feature type="domain" description="DUF5129" evidence="4">
    <location>
        <begin position="32"/>
        <end position="368"/>
    </location>
</feature>
<sequence>MRRTLAALLLAATAVTGTATAAFADKPAEIIVEDTAGVLDTNTLIPAVSDIDFYEPTTVAIYTRAGEYEDNFNEEVLAYAREEHPEWISADGQKWADGLYLFALDPVGRQVGTYMGEDRKVDLNTRNAIQESTYDLLRDAQWTDGVIQGIESGAEVINRPWYKSPAFIAFLSFTGLAAAAGTGTWLLLRARNLRVGREAIARADASYASVTADLDVTELNANTIPAGSAYGSRVLEKYRTFGATYRKATELNNAAQALTDKDLKKGRNRRLAEEYERIALQLDGDDDLIADTNALLNLARGWENAWDRQVEPLRKDLAEVPAVLQKRGAPATANALAAFTNRVTADIAGWQADLADRKITPETALDRLRDARQQFSELLRQHAYAVADAYAKTQEEQRMMRRALDESFRRPYSRHNGILDTAFPSTTFITVNSFNSGYQSSRQQVNSAREAASASSSSSTGYGSSGGSFSGSGSSSRF</sequence>
<keyword evidence="2" id="KW-0812">Transmembrane</keyword>
<feature type="signal peptide" evidence="3">
    <location>
        <begin position="1"/>
        <end position="21"/>
    </location>
</feature>
<proteinExistence type="predicted"/>
<dbReference type="EMBL" id="JAJFZV010000020">
    <property type="protein sequence ID" value="MCC3299804.1"/>
    <property type="molecule type" value="Genomic_DNA"/>
</dbReference>